<dbReference type="Pfam" id="PF07940">
    <property type="entry name" value="Hepar_II_III_C"/>
    <property type="match status" value="1"/>
</dbReference>
<dbReference type="Gene3D" id="1.50.10.100">
    <property type="entry name" value="Chondroitin AC/alginate lyase"/>
    <property type="match status" value="1"/>
</dbReference>
<evidence type="ECO:0000256" key="1">
    <source>
        <dbReference type="ARBA" id="ARBA00004418"/>
    </source>
</evidence>
<comment type="subcellular location">
    <subcellularLocation>
        <location evidence="1">Periplasm</location>
    </subcellularLocation>
</comment>
<keyword evidence="2" id="KW-0732">Signal</keyword>
<dbReference type="PANTHER" id="PTHR39210">
    <property type="entry name" value="HEPARIN-SULFATE LYASE"/>
    <property type="match status" value="1"/>
</dbReference>
<keyword evidence="7" id="KW-1185">Reference proteome</keyword>
<feature type="domain" description="Heparinase II/III-like C-terminal" evidence="5">
    <location>
        <begin position="299"/>
        <end position="526"/>
    </location>
</feature>
<dbReference type="Proteomes" id="UP000198881">
    <property type="component" value="Unassembled WGS sequence"/>
</dbReference>
<dbReference type="RefSeq" id="WP_091694444.1">
    <property type="nucleotide sequence ID" value="NZ_FPCG01000002.1"/>
</dbReference>
<evidence type="ECO:0000259" key="5">
    <source>
        <dbReference type="Pfam" id="PF07940"/>
    </source>
</evidence>
<evidence type="ECO:0000256" key="4">
    <source>
        <dbReference type="ARBA" id="ARBA00023239"/>
    </source>
</evidence>
<evidence type="ECO:0000313" key="7">
    <source>
        <dbReference type="Proteomes" id="UP000198881"/>
    </source>
</evidence>
<dbReference type="EMBL" id="FPCG01000002">
    <property type="protein sequence ID" value="SFV21061.1"/>
    <property type="molecule type" value="Genomic_DNA"/>
</dbReference>
<dbReference type="OrthoDB" id="4592556at2"/>
<evidence type="ECO:0000256" key="2">
    <source>
        <dbReference type="ARBA" id="ARBA00022729"/>
    </source>
</evidence>
<dbReference type="PANTHER" id="PTHR39210:SF1">
    <property type="entry name" value="HEPARIN-SULFATE LYASE"/>
    <property type="match status" value="1"/>
</dbReference>
<dbReference type="AlphaFoldDB" id="A0A1I7MGJ7"/>
<reference evidence="6 7" key="1">
    <citation type="submission" date="2016-10" db="EMBL/GenBank/DDBJ databases">
        <authorList>
            <person name="de Groot N.N."/>
        </authorList>
    </citation>
    <scope>NUCLEOTIDE SEQUENCE [LARGE SCALE GENOMIC DNA]</scope>
    <source>
        <strain evidence="6 7">CGMCC 1.7054</strain>
    </source>
</reference>
<gene>
    <name evidence="6" type="ORF">SAMN04487966_102160</name>
</gene>
<accession>A0A1I7MGJ7</accession>
<dbReference type="GO" id="GO:0016829">
    <property type="term" value="F:lyase activity"/>
    <property type="evidence" value="ECO:0007669"/>
    <property type="project" value="UniProtKB-KW"/>
</dbReference>
<evidence type="ECO:0000256" key="3">
    <source>
        <dbReference type="ARBA" id="ARBA00022764"/>
    </source>
</evidence>
<dbReference type="Gene3D" id="2.70.98.70">
    <property type="match status" value="1"/>
</dbReference>
<keyword evidence="4" id="KW-0456">Lyase</keyword>
<dbReference type="InterPro" id="IPR008929">
    <property type="entry name" value="Chondroitin_lyas"/>
</dbReference>
<name>A0A1I7MGJ7_9MICC</name>
<dbReference type="SUPFAM" id="SSF48230">
    <property type="entry name" value="Chondroitin AC/alginate lyase"/>
    <property type="match status" value="1"/>
</dbReference>
<proteinExistence type="predicted"/>
<sequence length="538" mass="61120">MATYDYLYRAPLMVSMRRARTRFLRDQEIFCDGRYRPLEGDMVWRHRRTRSLARHLHAWTFYYHLRPFGEEHDRQILDLLIRILREWRAVVGLPPTRIPMSYHDETTAQRTIALTCLIKDYAELLTSAQRDTVLEIIREGAALLVSEEFHSSGTNHGMYQDLALLAAAPFLEDGERTAELAHSRLTDYFETSFTGDGIHREQSPEYHCLVTSHIRRYVQAIADERPETATRLRRLLESAEPYALLSISPLGAFAPVSDVTSTPVLATGYARSFSSEEYRFAVTQGSQGNPPSLHQLIAEDTGVAVYRADWRDPDSLYLYFSAAYNADYHKHSDDLSLYLVHRGLELIREAGPNGYQMEDPYTVYAFSSFAHNTLIVDGAGLPRIEPDAQHKVGLVSVPTRSGTPFAVRGRQSRFTGVEHHRQVSVHQPKRQGSQSVRIEDTITAEQLHDYDLLWHFGPEVVAELDGTTVRIADRHGSAVATMRFTSQTQLTLSMVRGQTEPQIQGWYFPQMGRPMPAQTVIVSLSASDAIVHTDIDLR</sequence>
<dbReference type="GO" id="GO:0042597">
    <property type="term" value="C:periplasmic space"/>
    <property type="evidence" value="ECO:0007669"/>
    <property type="project" value="UniProtKB-SubCell"/>
</dbReference>
<evidence type="ECO:0000313" key="6">
    <source>
        <dbReference type="EMBL" id="SFV21061.1"/>
    </source>
</evidence>
<dbReference type="InterPro" id="IPR012480">
    <property type="entry name" value="Hepar_II_III_C"/>
</dbReference>
<protein>
    <submittedName>
        <fullName evidence="6">Heparinase II/III-like protein</fullName>
    </submittedName>
</protein>
<keyword evidence="3" id="KW-0574">Periplasm</keyword>
<organism evidence="6 7">
    <name type="scientific">Micrococcus terreus</name>
    <dbReference type="NCBI Taxonomy" id="574650"/>
    <lineage>
        <taxon>Bacteria</taxon>
        <taxon>Bacillati</taxon>
        <taxon>Actinomycetota</taxon>
        <taxon>Actinomycetes</taxon>
        <taxon>Micrococcales</taxon>
        <taxon>Micrococcaceae</taxon>
        <taxon>Micrococcus</taxon>
    </lineage>
</organism>
<dbReference type="STRING" id="574650.SAMN04487966_102160"/>